<dbReference type="HOGENOM" id="CLU_000288_138_1_1"/>
<dbReference type="AlphaFoldDB" id="A0A0C9VE67"/>
<proteinExistence type="predicted"/>
<evidence type="ECO:0000313" key="2">
    <source>
        <dbReference type="EMBL" id="KIJ63844.1"/>
    </source>
</evidence>
<dbReference type="Proteomes" id="UP000053820">
    <property type="component" value="Unassembled WGS sequence"/>
</dbReference>
<organism evidence="2 3">
    <name type="scientific">Hydnomerulius pinastri MD-312</name>
    <dbReference type="NCBI Taxonomy" id="994086"/>
    <lineage>
        <taxon>Eukaryota</taxon>
        <taxon>Fungi</taxon>
        <taxon>Dikarya</taxon>
        <taxon>Basidiomycota</taxon>
        <taxon>Agaricomycotina</taxon>
        <taxon>Agaricomycetes</taxon>
        <taxon>Agaricomycetidae</taxon>
        <taxon>Boletales</taxon>
        <taxon>Boletales incertae sedis</taxon>
        <taxon>Leucogyrophana</taxon>
    </lineage>
</organism>
<dbReference type="PANTHER" id="PTHR10622:SF10">
    <property type="entry name" value="HET DOMAIN-CONTAINING PROTEIN"/>
    <property type="match status" value="1"/>
</dbReference>
<reference evidence="2 3" key="1">
    <citation type="submission" date="2014-04" db="EMBL/GenBank/DDBJ databases">
        <title>Evolutionary Origins and Diversification of the Mycorrhizal Mutualists.</title>
        <authorList>
            <consortium name="DOE Joint Genome Institute"/>
            <consortium name="Mycorrhizal Genomics Consortium"/>
            <person name="Kohler A."/>
            <person name="Kuo A."/>
            <person name="Nagy L.G."/>
            <person name="Floudas D."/>
            <person name="Copeland A."/>
            <person name="Barry K.W."/>
            <person name="Cichocki N."/>
            <person name="Veneault-Fourrey C."/>
            <person name="LaButti K."/>
            <person name="Lindquist E.A."/>
            <person name="Lipzen A."/>
            <person name="Lundell T."/>
            <person name="Morin E."/>
            <person name="Murat C."/>
            <person name="Riley R."/>
            <person name="Ohm R."/>
            <person name="Sun H."/>
            <person name="Tunlid A."/>
            <person name="Henrissat B."/>
            <person name="Grigoriev I.V."/>
            <person name="Hibbett D.S."/>
            <person name="Martin F."/>
        </authorList>
    </citation>
    <scope>NUCLEOTIDE SEQUENCE [LARGE SCALE GENOMIC DNA]</scope>
    <source>
        <strain evidence="2 3">MD-312</strain>
    </source>
</reference>
<dbReference type="OrthoDB" id="674604at2759"/>
<gene>
    <name evidence="2" type="ORF">HYDPIDRAFT_29194</name>
</gene>
<dbReference type="EMBL" id="KN839849">
    <property type="protein sequence ID" value="KIJ63844.1"/>
    <property type="molecule type" value="Genomic_DNA"/>
</dbReference>
<evidence type="ECO:0000313" key="3">
    <source>
        <dbReference type="Proteomes" id="UP000053820"/>
    </source>
</evidence>
<accession>A0A0C9VE67</accession>
<protein>
    <recommendedName>
        <fullName evidence="1">Heterokaryon incompatibility domain-containing protein</fullName>
    </recommendedName>
</protein>
<name>A0A0C9VE67_9AGAM</name>
<sequence length="487" mass="55804">MSDDTHEPHQLSDGEIKKIRQQVHDDFREYVFNGLPARLIYIPEMKILARDKLLSILRPVIKTITDNELQTVHQESPYPDDLTRGIRNLLGTRIRYAILSHRWFDDGDEPSLQTFSSRAAKTMAGYKKLLKFCEKAQEFGCSLAWADTCCIDKTSSSELDEAIRSMFRWYQNAHICIVYLAESTALSNFDNDTWFTRGWTLQELLSPTRLKFYGTRWVPISGGSNDKEDTAVLDALTRVTTIPEEDLRKFVPGTGNARRILVWASTRRTTRIEDTAYSLLGVFDISMSIAYGEGHRAFYRLMIEVIQVCYEWDLFLFSGPSSLYHRALAESPRSYRPLPPPVAYGSRHRGDEWFSISKRGLEIRLLLFNVLAVPTSANDTPETTGDISISSADESGIFEQMHVKLANPLQPGDFGGIYKWAVGVVDFERLPREGEGRIEEGEDYFAFLSRTRIDYEEWEQLETCDTIYIHSNQDVTGKLTTVWIPPR</sequence>
<evidence type="ECO:0000259" key="1">
    <source>
        <dbReference type="Pfam" id="PF06985"/>
    </source>
</evidence>
<dbReference type="Pfam" id="PF06985">
    <property type="entry name" value="HET"/>
    <property type="match status" value="1"/>
</dbReference>
<dbReference type="InterPro" id="IPR010730">
    <property type="entry name" value="HET"/>
</dbReference>
<keyword evidence="3" id="KW-1185">Reference proteome</keyword>
<dbReference type="PANTHER" id="PTHR10622">
    <property type="entry name" value="HET DOMAIN-CONTAINING PROTEIN"/>
    <property type="match status" value="1"/>
</dbReference>
<feature type="domain" description="Heterokaryon incompatibility" evidence="1">
    <location>
        <begin position="96"/>
        <end position="185"/>
    </location>
</feature>